<organism evidence="2 3">
    <name type="scientific">Nephila pilipes</name>
    <name type="common">Giant wood spider</name>
    <name type="synonym">Nephila maculata</name>
    <dbReference type="NCBI Taxonomy" id="299642"/>
    <lineage>
        <taxon>Eukaryota</taxon>
        <taxon>Metazoa</taxon>
        <taxon>Ecdysozoa</taxon>
        <taxon>Arthropoda</taxon>
        <taxon>Chelicerata</taxon>
        <taxon>Arachnida</taxon>
        <taxon>Araneae</taxon>
        <taxon>Araneomorphae</taxon>
        <taxon>Entelegynae</taxon>
        <taxon>Araneoidea</taxon>
        <taxon>Nephilidae</taxon>
        <taxon>Nephila</taxon>
    </lineage>
</organism>
<comment type="caution">
    <text evidence="2">The sequence shown here is derived from an EMBL/GenBank/DDBJ whole genome shotgun (WGS) entry which is preliminary data.</text>
</comment>
<keyword evidence="1" id="KW-1133">Transmembrane helix</keyword>
<evidence type="ECO:0000313" key="3">
    <source>
        <dbReference type="Proteomes" id="UP000887013"/>
    </source>
</evidence>
<protein>
    <submittedName>
        <fullName evidence="2">Uncharacterized protein</fullName>
    </submittedName>
</protein>
<gene>
    <name evidence="2" type="ORF">NPIL_191481</name>
</gene>
<dbReference type="Proteomes" id="UP000887013">
    <property type="component" value="Unassembled WGS sequence"/>
</dbReference>
<dbReference type="EMBL" id="BMAW01132849">
    <property type="protein sequence ID" value="GFU45554.1"/>
    <property type="molecule type" value="Genomic_DNA"/>
</dbReference>
<evidence type="ECO:0000313" key="2">
    <source>
        <dbReference type="EMBL" id="GFU45554.1"/>
    </source>
</evidence>
<feature type="transmembrane region" description="Helical" evidence="1">
    <location>
        <begin position="124"/>
        <end position="146"/>
    </location>
</feature>
<dbReference type="AlphaFoldDB" id="A0A8X6QZU5"/>
<proteinExistence type="predicted"/>
<evidence type="ECO:0000256" key="1">
    <source>
        <dbReference type="SAM" id="Phobius"/>
    </source>
</evidence>
<keyword evidence="1" id="KW-0472">Membrane</keyword>
<sequence>MLLRFADYSLVEIIHWLSIGSHVQNCRPAEAKIYRDTRLEQHSRLFRGCHGLDLFTMSPSSHPEHKRYKRNTFNLDLPHGTCQHSRLDFTMEVGDMLQRVVESVNPLYLSASGLCLRYRMLRRLTLMILSCLSSSLTCLLRVLVWMRPFPIC</sequence>
<keyword evidence="1" id="KW-0812">Transmembrane</keyword>
<keyword evidence="3" id="KW-1185">Reference proteome</keyword>
<reference evidence="2" key="1">
    <citation type="submission" date="2020-08" db="EMBL/GenBank/DDBJ databases">
        <title>Multicomponent nature underlies the extraordinary mechanical properties of spider dragline silk.</title>
        <authorList>
            <person name="Kono N."/>
            <person name="Nakamura H."/>
            <person name="Mori M."/>
            <person name="Yoshida Y."/>
            <person name="Ohtoshi R."/>
            <person name="Malay A.D."/>
            <person name="Moran D.A.P."/>
            <person name="Tomita M."/>
            <person name="Numata K."/>
            <person name="Arakawa K."/>
        </authorList>
    </citation>
    <scope>NUCLEOTIDE SEQUENCE</scope>
</reference>
<name>A0A8X6QZU5_NEPPI</name>
<accession>A0A8X6QZU5</accession>